<organism evidence="2 3">
    <name type="scientific">Meripilus lineatus</name>
    <dbReference type="NCBI Taxonomy" id="2056292"/>
    <lineage>
        <taxon>Eukaryota</taxon>
        <taxon>Fungi</taxon>
        <taxon>Dikarya</taxon>
        <taxon>Basidiomycota</taxon>
        <taxon>Agaricomycotina</taxon>
        <taxon>Agaricomycetes</taxon>
        <taxon>Polyporales</taxon>
        <taxon>Meripilaceae</taxon>
        <taxon>Meripilus</taxon>
    </lineage>
</organism>
<proteinExistence type="predicted"/>
<reference evidence="2" key="1">
    <citation type="submission" date="2022-07" db="EMBL/GenBank/DDBJ databases">
        <title>Genome Sequence of Physisporinus lineatus.</title>
        <authorList>
            <person name="Buettner E."/>
        </authorList>
    </citation>
    <scope>NUCLEOTIDE SEQUENCE</scope>
    <source>
        <strain evidence="2">VT162</strain>
    </source>
</reference>
<dbReference type="EMBL" id="JANAWD010000003">
    <property type="protein sequence ID" value="KAJ3492123.1"/>
    <property type="molecule type" value="Genomic_DNA"/>
</dbReference>
<gene>
    <name evidence="2" type="ORF">NLI96_g206</name>
</gene>
<evidence type="ECO:0000313" key="3">
    <source>
        <dbReference type="Proteomes" id="UP001212997"/>
    </source>
</evidence>
<feature type="domain" description="GCN5-related N-acetyltransferase Rv2170-like" evidence="1">
    <location>
        <begin position="229"/>
        <end position="278"/>
    </location>
</feature>
<dbReference type="Pfam" id="PF08445">
    <property type="entry name" value="FR47"/>
    <property type="match status" value="1"/>
</dbReference>
<evidence type="ECO:0000313" key="2">
    <source>
        <dbReference type="EMBL" id="KAJ3492123.1"/>
    </source>
</evidence>
<name>A0AAD5VCZ5_9APHY</name>
<dbReference type="PANTHER" id="PTHR20958">
    <property type="entry name" value="GLYCINE N-ACYLTRANSFERASE-LIKE PROTEIN"/>
    <property type="match status" value="1"/>
</dbReference>
<protein>
    <recommendedName>
        <fullName evidence="1">GCN5-related N-acetyltransferase Rv2170-like domain-containing protein</fullName>
    </recommendedName>
</protein>
<evidence type="ECO:0000259" key="1">
    <source>
        <dbReference type="Pfam" id="PF08445"/>
    </source>
</evidence>
<dbReference type="SUPFAM" id="SSF55729">
    <property type="entry name" value="Acyl-CoA N-acyltransferases (Nat)"/>
    <property type="match status" value="1"/>
</dbReference>
<sequence length="344" mass="39263">MSRGTFLKRVDLSSTESVTQLDKILQPHLPFSLPLLGSLHSTHDNLASAKTVDPSLHVWASFNLPCSPAEVPRLFSVIAYSPIYAEQFRLFCTADSSPEVASPNEERHVAQVVRTFVDAVAHSHEIVEGLDIEAMLKTPIEGSPAGIHFGSVHSKWVPCLRPYTVGSINCCLKFFREPRVAAEVMQWDASEDDWNITQLREEDIELVRDNASFPRTYEFVDSRRPWSVSIRRSEGEKAIAWQIMVPDGSMGMLHVSPEYRRTGLARRCISALSRKLEQMFVTEDEGKRGDYPFARWEYQDVVQGNEKSVRLITSMDGWSAENRWDCYWMYLVVERHDQIIPTLE</sequence>
<accession>A0AAD5VCZ5</accession>
<dbReference type="Gene3D" id="3.40.630.30">
    <property type="match status" value="1"/>
</dbReference>
<dbReference type="Proteomes" id="UP001212997">
    <property type="component" value="Unassembled WGS sequence"/>
</dbReference>
<keyword evidence="3" id="KW-1185">Reference proteome</keyword>
<dbReference type="AlphaFoldDB" id="A0AAD5VCZ5"/>
<dbReference type="InterPro" id="IPR053225">
    <property type="entry name" value="Acyl-CoA_N-acyltransferase"/>
</dbReference>
<comment type="caution">
    <text evidence="2">The sequence shown here is derived from an EMBL/GenBank/DDBJ whole genome shotgun (WGS) entry which is preliminary data.</text>
</comment>
<dbReference type="PANTHER" id="PTHR20958:SF6">
    <property type="entry name" value="GLYCINE N-ACYLTRANSFERASE-LIKE PROTEIN"/>
    <property type="match status" value="1"/>
</dbReference>
<dbReference type="InterPro" id="IPR013653">
    <property type="entry name" value="GCN5-like_dom"/>
</dbReference>
<dbReference type="InterPro" id="IPR016181">
    <property type="entry name" value="Acyl_CoA_acyltransferase"/>
</dbReference>
<dbReference type="GO" id="GO:0016747">
    <property type="term" value="F:acyltransferase activity, transferring groups other than amino-acyl groups"/>
    <property type="evidence" value="ECO:0007669"/>
    <property type="project" value="InterPro"/>
</dbReference>